<dbReference type="InterPro" id="IPR013922">
    <property type="entry name" value="Cyclin_PHO80-like"/>
</dbReference>
<dbReference type="eggNOG" id="ENOG502SGA5">
    <property type="taxonomic scope" value="Eukaryota"/>
</dbReference>
<proteinExistence type="inferred from homology"/>
<keyword evidence="5" id="KW-1185">Reference proteome</keyword>
<dbReference type="OrthoDB" id="244495at2759"/>
<dbReference type="SMART" id="SM00385">
    <property type="entry name" value="CYCLIN"/>
    <property type="match status" value="1"/>
</dbReference>
<dbReference type="OMA" id="TNPKICG"/>
<evidence type="ECO:0000256" key="2">
    <source>
        <dbReference type="SAM" id="MobiDB-lite"/>
    </source>
</evidence>
<dbReference type="GO" id="GO:0005634">
    <property type="term" value="C:nucleus"/>
    <property type="evidence" value="ECO:0007669"/>
    <property type="project" value="TreeGrafter"/>
</dbReference>
<gene>
    <name evidence="4" type="ORF">CC1G_07559</name>
</gene>
<comment type="caution">
    <text evidence="4">The sequence shown here is derived from an EMBL/GenBank/DDBJ whole genome shotgun (WGS) entry which is preliminary data.</text>
</comment>
<dbReference type="RefSeq" id="XP_001836476.2">
    <property type="nucleotide sequence ID" value="XM_001836424.2"/>
</dbReference>
<dbReference type="PANTHER" id="PTHR15615:SF108">
    <property type="entry name" value="PROTEIN CNPPD1"/>
    <property type="match status" value="1"/>
</dbReference>
<reference evidence="4 5" key="1">
    <citation type="journal article" date="2010" name="Proc. Natl. Acad. Sci. U.S.A.">
        <title>Insights into evolution of multicellular fungi from the assembled chromosomes of the mushroom Coprinopsis cinerea (Coprinus cinereus).</title>
        <authorList>
            <person name="Stajich J.E."/>
            <person name="Wilke S.K."/>
            <person name="Ahren D."/>
            <person name="Au C.H."/>
            <person name="Birren B.W."/>
            <person name="Borodovsky M."/>
            <person name="Burns C."/>
            <person name="Canback B."/>
            <person name="Casselton L.A."/>
            <person name="Cheng C.K."/>
            <person name="Deng J."/>
            <person name="Dietrich F.S."/>
            <person name="Fargo D.C."/>
            <person name="Farman M.L."/>
            <person name="Gathman A.C."/>
            <person name="Goldberg J."/>
            <person name="Guigo R."/>
            <person name="Hoegger P.J."/>
            <person name="Hooker J.B."/>
            <person name="Huggins A."/>
            <person name="James T.Y."/>
            <person name="Kamada T."/>
            <person name="Kilaru S."/>
            <person name="Kodira C."/>
            <person name="Kues U."/>
            <person name="Kupfer D."/>
            <person name="Kwan H.S."/>
            <person name="Lomsadze A."/>
            <person name="Li W."/>
            <person name="Lilly W.W."/>
            <person name="Ma L.J."/>
            <person name="Mackey A.J."/>
            <person name="Manning G."/>
            <person name="Martin F."/>
            <person name="Muraguchi H."/>
            <person name="Natvig D.O."/>
            <person name="Palmerini H."/>
            <person name="Ramesh M.A."/>
            <person name="Rehmeyer C.J."/>
            <person name="Roe B.A."/>
            <person name="Shenoy N."/>
            <person name="Stanke M."/>
            <person name="Ter-Hovhannisyan V."/>
            <person name="Tunlid A."/>
            <person name="Velagapudi R."/>
            <person name="Vision T.J."/>
            <person name="Zeng Q."/>
            <person name="Zolan M.E."/>
            <person name="Pukkila P.J."/>
        </authorList>
    </citation>
    <scope>NUCLEOTIDE SEQUENCE [LARGE SCALE GENOMIC DNA]</scope>
    <source>
        <strain evidence="5">Okayama-7 / 130 / ATCC MYA-4618 / FGSC 9003</strain>
    </source>
</reference>
<feature type="region of interest" description="Disordered" evidence="2">
    <location>
        <begin position="144"/>
        <end position="216"/>
    </location>
</feature>
<dbReference type="KEGG" id="cci:CC1G_07559"/>
<comment type="similarity">
    <text evidence="1">Belongs to the cyclin family.</text>
</comment>
<dbReference type="InParanoid" id="A8NUK8"/>
<feature type="domain" description="Cyclin-like" evidence="3">
    <location>
        <begin position="15"/>
        <end position="99"/>
    </location>
</feature>
<dbReference type="GO" id="GO:0016538">
    <property type="term" value="F:cyclin-dependent protein serine/threonine kinase regulator activity"/>
    <property type="evidence" value="ECO:0007669"/>
    <property type="project" value="TreeGrafter"/>
</dbReference>
<evidence type="ECO:0000313" key="4">
    <source>
        <dbReference type="EMBL" id="EAU85289.2"/>
    </source>
</evidence>
<dbReference type="GeneID" id="6013019"/>
<organism evidence="4 5">
    <name type="scientific">Coprinopsis cinerea (strain Okayama-7 / 130 / ATCC MYA-4618 / FGSC 9003)</name>
    <name type="common">Inky cap fungus</name>
    <name type="synonym">Hormographiella aspergillata</name>
    <dbReference type="NCBI Taxonomy" id="240176"/>
    <lineage>
        <taxon>Eukaryota</taxon>
        <taxon>Fungi</taxon>
        <taxon>Dikarya</taxon>
        <taxon>Basidiomycota</taxon>
        <taxon>Agaricomycotina</taxon>
        <taxon>Agaricomycetes</taxon>
        <taxon>Agaricomycetidae</taxon>
        <taxon>Agaricales</taxon>
        <taxon>Agaricineae</taxon>
        <taxon>Psathyrellaceae</taxon>
        <taxon>Coprinopsis</taxon>
    </lineage>
</organism>
<feature type="compositionally biased region" description="Acidic residues" evidence="2">
    <location>
        <begin position="195"/>
        <end position="204"/>
    </location>
</feature>
<dbReference type="GO" id="GO:0019901">
    <property type="term" value="F:protein kinase binding"/>
    <property type="evidence" value="ECO:0007669"/>
    <property type="project" value="InterPro"/>
</dbReference>
<evidence type="ECO:0000313" key="5">
    <source>
        <dbReference type="Proteomes" id="UP000001861"/>
    </source>
</evidence>
<dbReference type="Proteomes" id="UP000001861">
    <property type="component" value="Unassembled WGS sequence"/>
</dbReference>
<keyword evidence="1" id="KW-0195">Cyclin</keyword>
<dbReference type="SUPFAM" id="SSF47954">
    <property type="entry name" value="Cyclin-like"/>
    <property type="match status" value="1"/>
</dbReference>
<dbReference type="InterPro" id="IPR006671">
    <property type="entry name" value="Cyclin_N"/>
</dbReference>
<dbReference type="AlphaFoldDB" id="A8NUK8"/>
<dbReference type="InterPro" id="IPR036915">
    <property type="entry name" value="Cyclin-like_sf"/>
</dbReference>
<name>A8NUK8_COPC7</name>
<dbReference type="Pfam" id="PF00134">
    <property type="entry name" value="Cyclin_N"/>
    <property type="match status" value="1"/>
</dbReference>
<accession>A8NUK8</accession>
<dbReference type="GO" id="GO:0000307">
    <property type="term" value="C:cyclin-dependent protein kinase holoenzyme complex"/>
    <property type="evidence" value="ECO:0007669"/>
    <property type="project" value="TreeGrafter"/>
</dbReference>
<dbReference type="Gene3D" id="1.10.472.10">
    <property type="entry name" value="Cyclin-like"/>
    <property type="match status" value="1"/>
</dbReference>
<evidence type="ECO:0000259" key="3">
    <source>
        <dbReference type="SMART" id="SM00385"/>
    </source>
</evidence>
<dbReference type="HOGENOM" id="CLU_095384_0_0_1"/>
<dbReference type="STRING" id="240176.A8NUK8"/>
<dbReference type="InterPro" id="IPR013763">
    <property type="entry name" value="Cyclin-like_dom"/>
</dbReference>
<dbReference type="PANTHER" id="PTHR15615">
    <property type="match status" value="1"/>
</dbReference>
<feature type="compositionally biased region" description="Low complexity" evidence="2">
    <location>
        <begin position="167"/>
        <end position="179"/>
    </location>
</feature>
<dbReference type="CDD" id="cd20557">
    <property type="entry name" value="CYCLIN_ScPCL1-like"/>
    <property type="match status" value="1"/>
</dbReference>
<sequence>MSMPEDSSPSKTLVNFIATLIRRAALDPSIPYAALLLLQRLKQRYPTARATGHRLYFAAFMLASKILSDTEWTVRSWRYSAQWSFSRALVLEMERELCQCLDWDLNFDFDTLSTFHLVVRRIYSRDRHTYPVYSLLKLSRRTDPVASRRGSPKSAESESLPSPCIESSAVTTSSVAGSSDWRLDRSHTDSPSYFADDESSDVDDSSSVRDANARIS</sequence>
<protein>
    <recommendedName>
        <fullName evidence="3">Cyclin-like domain-containing protein</fullName>
    </recommendedName>
</protein>
<evidence type="ECO:0000256" key="1">
    <source>
        <dbReference type="RuleBase" id="RU000383"/>
    </source>
</evidence>
<dbReference type="EMBL" id="AACS02000004">
    <property type="protein sequence ID" value="EAU85289.2"/>
    <property type="molecule type" value="Genomic_DNA"/>
</dbReference>
<dbReference type="VEuPathDB" id="FungiDB:CC1G_07559"/>